<dbReference type="GO" id="GO:0004553">
    <property type="term" value="F:hydrolase activity, hydrolyzing O-glycosyl compounds"/>
    <property type="evidence" value="ECO:0007669"/>
    <property type="project" value="UniProtKB-ARBA"/>
</dbReference>
<dbReference type="RefSeq" id="WP_084097299.1">
    <property type="nucleotide sequence ID" value="NZ_FRCY01000008.1"/>
</dbReference>
<evidence type="ECO:0000313" key="3">
    <source>
        <dbReference type="EMBL" id="SHN14629.1"/>
    </source>
</evidence>
<dbReference type="SUPFAM" id="SSF49899">
    <property type="entry name" value="Concanavalin A-like lectins/glucanases"/>
    <property type="match status" value="2"/>
</dbReference>
<dbReference type="PANTHER" id="PTHR24412">
    <property type="entry name" value="KELCH PROTEIN"/>
    <property type="match status" value="1"/>
</dbReference>
<dbReference type="OrthoDB" id="832379at2"/>
<dbReference type="Gene3D" id="2.60.120.200">
    <property type="match status" value="2"/>
</dbReference>
<evidence type="ECO:0000313" key="4">
    <source>
        <dbReference type="Proteomes" id="UP000184513"/>
    </source>
</evidence>
<dbReference type="SUPFAM" id="SSF63829">
    <property type="entry name" value="Calcium-dependent phosphotriesterase"/>
    <property type="match status" value="1"/>
</dbReference>
<dbReference type="EMBL" id="FRCY01000008">
    <property type="protein sequence ID" value="SHN14629.1"/>
    <property type="molecule type" value="Genomic_DNA"/>
</dbReference>
<proteinExistence type="predicted"/>
<evidence type="ECO:0000256" key="1">
    <source>
        <dbReference type="ARBA" id="ARBA00022441"/>
    </source>
</evidence>
<keyword evidence="2" id="KW-0677">Repeat</keyword>
<gene>
    <name evidence="3" type="ORF">SAMN04488057_10833</name>
</gene>
<accession>A0A1M7PCM1</accession>
<dbReference type="GO" id="GO:0030246">
    <property type="term" value="F:carbohydrate binding"/>
    <property type="evidence" value="ECO:0007669"/>
    <property type="project" value="UniProtKB-KW"/>
</dbReference>
<organism evidence="3 4">
    <name type="scientific">Cyclobacterium lianum</name>
    <dbReference type="NCBI Taxonomy" id="388280"/>
    <lineage>
        <taxon>Bacteria</taxon>
        <taxon>Pseudomonadati</taxon>
        <taxon>Bacteroidota</taxon>
        <taxon>Cytophagia</taxon>
        <taxon>Cytophagales</taxon>
        <taxon>Cyclobacteriaceae</taxon>
        <taxon>Cyclobacterium</taxon>
    </lineage>
</organism>
<dbReference type="GO" id="GO:0005975">
    <property type="term" value="P:carbohydrate metabolic process"/>
    <property type="evidence" value="ECO:0007669"/>
    <property type="project" value="UniProtKB-ARBA"/>
</dbReference>
<dbReference type="InterPro" id="IPR013320">
    <property type="entry name" value="ConA-like_dom_sf"/>
</dbReference>
<keyword evidence="3" id="KW-0430">Lectin</keyword>
<keyword evidence="1" id="KW-0880">Kelch repeat</keyword>
<protein>
    <submittedName>
        <fullName evidence="3">Concanavalin A-like lectin/glucanases superfamily protein</fullName>
    </submittedName>
</protein>
<reference evidence="3 4" key="1">
    <citation type="submission" date="2016-11" db="EMBL/GenBank/DDBJ databases">
        <authorList>
            <person name="Jaros S."/>
            <person name="Januszkiewicz K."/>
            <person name="Wedrychowicz H."/>
        </authorList>
    </citation>
    <scope>NUCLEOTIDE SEQUENCE [LARGE SCALE GENOMIC DNA]</scope>
    <source>
        <strain evidence="3 4">CGMCC 1.6102</strain>
    </source>
</reference>
<keyword evidence="4" id="KW-1185">Reference proteome</keyword>
<sequence length="559" mass="61342">MIRKYLPLLPLLILYLMSCACKERGSTRLNEGLLGHWKLAGDVRDHSGANRHATIHGEINFDASGPTGRESTAVDFSSVNTWLEIPLDQSPRLGKKDFTIAGWIDLSDTDRESPADIMSQYDSLSKTGFHLSTKTQAVTTSLANYCQLHFGINADISSDWIDLGSPDSTVGAFSLASFEGSLYAGLSHQEKEKSGNVYRLDSLDRWIDCGSPDASNSVMALAVHNGELYAGTGKYRFAGSALPESENLTAGGRVMRYGADGQWVSTGKLPDTEAIGGLISFNGSLYASSLYHPAGFFRLDNDKWVACPTPEGKRVVALAVYDGYLYASSYDSGNVYRYDGHSWTDCGLLGDNTQTYSFAIYYGNLYVGTWPSGRVYRFDGIDNWKDAGRLGNELEVMGMLVHNGTLVAGTLPLAEVYAYRGDTTWKKLVRLDHTPDVKYRRAWTMAENNGILYCSTLPSGKIFGFELGRNVLSPGALKSGWQHVAAVKSKGELALYINGEKVARKTIDNPGQYDLNSAVPLKIGFGANHHFKGKMADFRLYHRALHTGEIIFLSDPNNL</sequence>
<dbReference type="AlphaFoldDB" id="A0A1M7PCM1"/>
<dbReference type="PANTHER" id="PTHR24412:SF489">
    <property type="entry name" value="RING FINGER DOMAIN AND KELCH REPEAT-CONTAINING PROTEIN DDB_G0271372"/>
    <property type="match status" value="1"/>
</dbReference>
<dbReference type="Proteomes" id="UP000184513">
    <property type="component" value="Unassembled WGS sequence"/>
</dbReference>
<dbReference type="Pfam" id="PF13385">
    <property type="entry name" value="Laminin_G_3"/>
    <property type="match status" value="1"/>
</dbReference>
<dbReference type="STRING" id="388280.SAMN04488057_10833"/>
<dbReference type="PROSITE" id="PS51257">
    <property type="entry name" value="PROKAR_LIPOPROTEIN"/>
    <property type="match status" value="1"/>
</dbReference>
<evidence type="ECO:0000256" key="2">
    <source>
        <dbReference type="ARBA" id="ARBA00022737"/>
    </source>
</evidence>
<name>A0A1M7PCM1_9BACT</name>